<protein>
    <submittedName>
        <fullName evidence="2">Orf928</fullName>
    </submittedName>
</protein>
<feature type="transmembrane region" description="Helical" evidence="1">
    <location>
        <begin position="171"/>
        <end position="190"/>
    </location>
</feature>
<feature type="transmembrane region" description="Helical" evidence="1">
    <location>
        <begin position="419"/>
        <end position="441"/>
    </location>
</feature>
<dbReference type="EMBL" id="JN190939">
    <property type="protein sequence ID" value="AEO19632.1"/>
    <property type="molecule type" value="Genomic_DNA"/>
</dbReference>
<keyword evidence="1" id="KW-1133">Transmembrane helix</keyword>
<name>A0A7R5TH43_FLAVE</name>
<feature type="transmembrane region" description="Helical" evidence="1">
    <location>
        <begin position="850"/>
        <end position="875"/>
    </location>
</feature>
<feature type="transmembrane region" description="Helical" evidence="1">
    <location>
        <begin position="896"/>
        <end position="922"/>
    </location>
</feature>
<feature type="transmembrane region" description="Helical" evidence="1">
    <location>
        <begin position="88"/>
        <end position="119"/>
    </location>
</feature>
<feature type="transmembrane region" description="Helical" evidence="1">
    <location>
        <begin position="694"/>
        <end position="713"/>
    </location>
</feature>
<reference evidence="2" key="1">
    <citation type="submission" date="2011-06" db="EMBL/GenBank/DDBJ databases">
        <title>Mitochondrial DNA sequences extracted from three strains of Flammulina velutipes.</title>
        <authorList>
            <person name="Yoon H."/>
            <person name="Kong W.-S."/>
            <person name="Kim J.-G."/>
        </authorList>
    </citation>
    <scope>NUCLEOTIDE SEQUENCE</scope>
    <source>
        <strain evidence="2">4019-18</strain>
        <strain evidence="3">4019-18x20</strain>
    </source>
</reference>
<feature type="transmembrane region" description="Helical" evidence="1">
    <location>
        <begin position="20"/>
        <end position="37"/>
    </location>
</feature>
<feature type="transmembrane region" description="Helical" evidence="1">
    <location>
        <begin position="298"/>
        <end position="317"/>
    </location>
</feature>
<keyword evidence="2" id="KW-0496">Mitochondrion</keyword>
<dbReference type="AlphaFoldDB" id="A0A7R5TH43"/>
<feature type="transmembrane region" description="Helical" evidence="1">
    <location>
        <begin position="757"/>
        <end position="777"/>
    </location>
</feature>
<dbReference type="EMBL" id="JN190941">
    <property type="protein sequence ID" value="AEO19695.1"/>
    <property type="molecule type" value="Genomic_DNA"/>
</dbReference>
<gene>
    <name evidence="2" type="primary">orf928</name>
</gene>
<feature type="transmembrane region" description="Helical" evidence="1">
    <location>
        <begin position="147"/>
        <end position="164"/>
    </location>
</feature>
<feature type="transmembrane region" description="Helical" evidence="1">
    <location>
        <begin position="569"/>
        <end position="588"/>
    </location>
</feature>
<accession>A0A7R5TH43</accession>
<feature type="transmembrane region" description="Helical" evidence="1">
    <location>
        <begin position="453"/>
        <end position="475"/>
    </location>
</feature>
<evidence type="ECO:0000256" key="1">
    <source>
        <dbReference type="SAM" id="Phobius"/>
    </source>
</evidence>
<feature type="transmembrane region" description="Helical" evidence="1">
    <location>
        <begin position="364"/>
        <end position="385"/>
    </location>
</feature>
<evidence type="ECO:0000313" key="3">
    <source>
        <dbReference type="EMBL" id="AEO19695.1"/>
    </source>
</evidence>
<feature type="transmembrane region" description="Helical" evidence="1">
    <location>
        <begin position="789"/>
        <end position="808"/>
    </location>
</feature>
<feature type="transmembrane region" description="Helical" evidence="1">
    <location>
        <begin position="725"/>
        <end position="745"/>
    </location>
</feature>
<sequence length="928" mass="110984">MFLTLKKKVYEFIGIVVKKIKYLTYTIRSLCLVYVIINCWLDIRFIYVILFFWLFIELLFGIFKRYFYAKFILKIKKNKNNITKYKKYINIFLFLNMIFLCYIIYVMLIDIFKLVYYFYLEFLKFNKIIELNNVNYFNDNNYNIKQPSLFSIGIISYYGIRGIFNIFKNNIFVTASFFSIIKFSLIYYSYVFGGYANKVIKNFIKKIYEDNKGSDNNSENSNGGNTKRDAKVEADINKSSDSNQEINNKFNDDLALNNYNLDTINNEVDLNNNGEIFNNLLYSVNDGGSSIEILINNIYLLEFCKIIFLYLIFNILINRIILKLLDNSGIIYKININWFKNYMIKHFEKILIINKNFFNLIIKFNIISVIAITLIDLFGIFAIWLDIRKVVIDYLVKDMSGKVSLTITNINQLSILENYIWQLFYINLLIIFLIFISLILYRNVKNIKEFTKRWIILYFLIFLIIVLFIIFFIYIKDLSLNLDKYLLDYIDLHIIVNSLFIFNNKDISLKSRYYHKSNVNYTFNNNYNTDSINNEVYLNNNDEIFNNLLYSLNTEGLGHSNIEGIINNMYILELCKILFLYLIYSILINRFILKWIDNSGIINKININWLKNHMIKHINKMLIINIKFFNFIIKLSIITIIGISIMELFGIFGINFDIRIIIINYLKTINSGKIHLTIINMDQYSVLENSIHTIFYINLLIIFLILISLILYRNVKNIDTNLKRWIILYILIFLINIIFIFNHIYIKDLMDNLNKYILDYMDLHIIVNSLFIFNNKYKIKELNKRIKKFIYIKIKLIYCTYKFIYSKINDLFYNFKNKSKYCFILPFIIKTLEKEIPAEADHIISFSFNILILLIIVLLSFINIIGYFLSIYLINKYDIETKFPKFSWIIRKYEQSNLIFVSIEIFIALTFLIIAIIGHLWFIGIFVF</sequence>
<proteinExistence type="predicted"/>
<feature type="transmembrane region" description="Helical" evidence="1">
    <location>
        <begin position="43"/>
        <end position="67"/>
    </location>
</feature>
<geneLocation type="mitochondrion" evidence="2"/>
<keyword evidence="1" id="KW-0812">Transmembrane</keyword>
<evidence type="ECO:0000313" key="2">
    <source>
        <dbReference type="EMBL" id="AEO19632.1"/>
    </source>
</evidence>
<feature type="transmembrane region" description="Helical" evidence="1">
    <location>
        <begin position="628"/>
        <end position="654"/>
    </location>
</feature>
<organism evidence="2">
    <name type="scientific">Flammulina velutipes</name>
    <name type="common">Agaricus velutipes</name>
    <dbReference type="NCBI Taxonomy" id="38945"/>
    <lineage>
        <taxon>Eukaryota</taxon>
        <taxon>Fungi</taxon>
        <taxon>Dikarya</taxon>
        <taxon>Basidiomycota</taxon>
        <taxon>Agaricomycotina</taxon>
        <taxon>Agaricomycetes</taxon>
        <taxon>Agaricomycetidae</taxon>
        <taxon>Agaricales</taxon>
        <taxon>Marasmiineae</taxon>
        <taxon>Physalacriaceae</taxon>
        <taxon>Flammulina</taxon>
    </lineage>
</organism>
<keyword evidence="1" id="KW-0472">Membrane</keyword>